<dbReference type="EC" id="3.2.2.21" evidence="2"/>
<feature type="domain" description="HhH-GPD" evidence="5">
    <location>
        <begin position="141"/>
        <end position="303"/>
    </location>
</feature>
<reference evidence="7 8" key="1">
    <citation type="submission" date="2015-03" db="EMBL/GenBank/DDBJ databases">
        <authorList>
            <person name="Krishnan R."/>
            <person name="Midha S."/>
            <person name="Patil P.B."/>
            <person name="Rameshkumar N."/>
        </authorList>
    </citation>
    <scope>NUCLEOTIDE SEQUENCE [LARGE SCALE GENOMIC DNA]</scope>
    <source>
        <strain evidence="7 8">L1E11</strain>
    </source>
</reference>
<dbReference type="SUPFAM" id="SSF48150">
    <property type="entry name" value="DNA-glycosylase"/>
    <property type="match status" value="1"/>
</dbReference>
<keyword evidence="8" id="KW-1185">Reference proteome</keyword>
<organism evidence="7 8">
    <name type="scientific">Pokkaliibacter plantistimulans</name>
    <dbReference type="NCBI Taxonomy" id="1635171"/>
    <lineage>
        <taxon>Bacteria</taxon>
        <taxon>Pseudomonadati</taxon>
        <taxon>Pseudomonadota</taxon>
        <taxon>Gammaproteobacteria</taxon>
        <taxon>Oceanospirillales</taxon>
        <taxon>Balneatrichaceae</taxon>
        <taxon>Pokkaliibacter</taxon>
    </lineage>
</organism>
<dbReference type="PANTHER" id="PTHR43003:SF13">
    <property type="entry name" value="DNA-3-METHYLADENINE GLYCOSYLASE 2"/>
    <property type="match status" value="1"/>
</dbReference>
<dbReference type="SMART" id="SM01009">
    <property type="entry name" value="AlkA_N"/>
    <property type="match status" value="1"/>
</dbReference>
<evidence type="ECO:0000313" key="7">
    <source>
        <dbReference type="EMBL" id="PXF32425.1"/>
    </source>
</evidence>
<dbReference type="EMBL" id="LAPT01000020">
    <property type="protein sequence ID" value="PXF32425.1"/>
    <property type="molecule type" value="Genomic_DNA"/>
</dbReference>
<name>A0ABX5M0H8_9GAMM</name>
<evidence type="ECO:0000256" key="2">
    <source>
        <dbReference type="ARBA" id="ARBA00012000"/>
    </source>
</evidence>
<evidence type="ECO:0000259" key="5">
    <source>
        <dbReference type="SMART" id="SM00478"/>
    </source>
</evidence>
<evidence type="ECO:0000313" key="8">
    <source>
        <dbReference type="Proteomes" id="UP000248090"/>
    </source>
</evidence>
<evidence type="ECO:0000256" key="1">
    <source>
        <dbReference type="ARBA" id="ARBA00000086"/>
    </source>
</evidence>
<dbReference type="Gene3D" id="1.10.340.30">
    <property type="entry name" value="Hypothetical protein, domain 2"/>
    <property type="match status" value="1"/>
</dbReference>
<evidence type="ECO:0000259" key="6">
    <source>
        <dbReference type="SMART" id="SM01009"/>
    </source>
</evidence>
<accession>A0ABX5M0H8</accession>
<proteinExistence type="predicted"/>
<sequence>MAVTSNKQGAAMQLCMALPENFRRQDFLAFHRRDADQLSEHVTEDSLLKGVVWQGQPACLSLFFTERNVSVTLDADTAWSADGQRTLEAWVGHMLGLTQPVAHFEQRFAADPVVGSLLQRQAGLRVPQSASAFEAVAWAIIGQQISVSVAIAVRRKLIQHASLLHASGLYCHPDAQTVAGMDEEQLKALGFSRSKAVALLGVARNEELVALLAQPVATAEQAEAVSSRLLAVKGIGPWTVSYALLRGFGWLDGSLHGDVAVRRNLQQLLQRPEKLSDKETAEWLRAFSPWRALMAAHLWAQQSSAGY</sequence>
<dbReference type="Proteomes" id="UP000248090">
    <property type="component" value="Unassembled WGS sequence"/>
</dbReference>
<dbReference type="Gene3D" id="1.10.1670.40">
    <property type="match status" value="1"/>
</dbReference>
<dbReference type="CDD" id="cd00056">
    <property type="entry name" value="ENDO3c"/>
    <property type="match status" value="1"/>
</dbReference>
<evidence type="ECO:0000256" key="4">
    <source>
        <dbReference type="ARBA" id="ARBA00023204"/>
    </source>
</evidence>
<dbReference type="Pfam" id="PF00730">
    <property type="entry name" value="HhH-GPD"/>
    <property type="match status" value="1"/>
</dbReference>
<feature type="domain" description="DNA-3-methyladenine glycosylase AlkA N-terminal" evidence="6">
    <location>
        <begin position="15"/>
        <end position="131"/>
    </location>
</feature>
<comment type="caution">
    <text evidence="7">The sequence shown here is derived from an EMBL/GenBank/DDBJ whole genome shotgun (WGS) entry which is preliminary data.</text>
</comment>
<dbReference type="SMART" id="SM00478">
    <property type="entry name" value="ENDO3c"/>
    <property type="match status" value="1"/>
</dbReference>
<comment type="catalytic activity">
    <reaction evidence="1">
        <text>Hydrolysis of alkylated DNA, releasing 3-methyladenine, 3-methylguanine, 7-methylguanine and 7-methyladenine.</text>
        <dbReference type="EC" id="3.2.2.21"/>
    </reaction>
</comment>
<dbReference type="PANTHER" id="PTHR43003">
    <property type="entry name" value="DNA-3-METHYLADENINE GLYCOSYLASE"/>
    <property type="match status" value="1"/>
</dbReference>
<dbReference type="InterPro" id="IPR010316">
    <property type="entry name" value="AlkA_N"/>
</dbReference>
<gene>
    <name evidence="7" type="ORF">WH50_04875</name>
</gene>
<protein>
    <recommendedName>
        <fullName evidence="2">DNA-3-methyladenine glycosylase II</fullName>
        <ecNumber evidence="2">3.2.2.21</ecNumber>
    </recommendedName>
</protein>
<dbReference type="InterPro" id="IPR003265">
    <property type="entry name" value="HhH-GPD_domain"/>
</dbReference>
<keyword evidence="4" id="KW-0234">DNA repair</keyword>
<dbReference type="InterPro" id="IPR011257">
    <property type="entry name" value="DNA_glycosylase"/>
</dbReference>
<keyword evidence="3" id="KW-0227">DNA damage</keyword>
<dbReference type="InterPro" id="IPR051912">
    <property type="entry name" value="Alkylbase_DNA_Glycosylase/TA"/>
</dbReference>
<evidence type="ECO:0000256" key="3">
    <source>
        <dbReference type="ARBA" id="ARBA00022763"/>
    </source>
</evidence>